<evidence type="ECO:0000259" key="6">
    <source>
        <dbReference type="PROSITE" id="PS50103"/>
    </source>
</evidence>
<feature type="region of interest" description="Disordered" evidence="5">
    <location>
        <begin position="267"/>
        <end position="391"/>
    </location>
</feature>
<dbReference type="GO" id="GO:0008270">
    <property type="term" value="F:zinc ion binding"/>
    <property type="evidence" value="ECO:0007669"/>
    <property type="project" value="UniProtKB-KW"/>
</dbReference>
<dbReference type="EMBL" id="CDMY01000226">
    <property type="protein sequence ID" value="CEL94768.1"/>
    <property type="molecule type" value="Genomic_DNA"/>
</dbReference>
<dbReference type="Gene3D" id="4.10.1000.10">
    <property type="entry name" value="Zinc finger, CCCH-type"/>
    <property type="match status" value="1"/>
</dbReference>
<dbReference type="SUPFAM" id="SSF90229">
    <property type="entry name" value="CCCH zinc finger"/>
    <property type="match status" value="1"/>
</dbReference>
<feature type="zinc finger region" description="C3H1-type" evidence="4">
    <location>
        <begin position="58"/>
        <end position="85"/>
    </location>
</feature>
<evidence type="ECO:0000256" key="1">
    <source>
        <dbReference type="ARBA" id="ARBA00022723"/>
    </source>
</evidence>
<evidence type="ECO:0000256" key="2">
    <source>
        <dbReference type="ARBA" id="ARBA00022771"/>
    </source>
</evidence>
<protein>
    <recommendedName>
        <fullName evidence="6">C3H1-type domain-containing protein</fullName>
    </recommendedName>
</protein>
<evidence type="ECO:0000256" key="3">
    <source>
        <dbReference type="ARBA" id="ARBA00022833"/>
    </source>
</evidence>
<gene>
    <name evidence="7" type="ORF">Vbra_11702</name>
</gene>
<dbReference type="InterPro" id="IPR000571">
    <property type="entry name" value="Znf_CCCH"/>
</dbReference>
<dbReference type="Pfam" id="PF14608">
    <property type="entry name" value="zf-CCCH_2"/>
    <property type="match status" value="2"/>
</dbReference>
<dbReference type="OrthoDB" id="250836at2759"/>
<keyword evidence="8" id="KW-1185">Reference proteome</keyword>
<evidence type="ECO:0000256" key="4">
    <source>
        <dbReference type="PROSITE-ProRule" id="PRU00723"/>
    </source>
</evidence>
<feature type="region of interest" description="Disordered" evidence="5">
    <location>
        <begin position="142"/>
        <end position="241"/>
    </location>
</feature>
<keyword evidence="3 4" id="KW-0862">Zinc</keyword>
<feature type="zinc finger region" description="C3H1-type" evidence="4">
    <location>
        <begin position="93"/>
        <end position="119"/>
    </location>
</feature>
<feature type="compositionally biased region" description="Low complexity" evidence="5">
    <location>
        <begin position="143"/>
        <end position="161"/>
    </location>
</feature>
<dbReference type="PROSITE" id="PS50103">
    <property type="entry name" value="ZF_C3H1"/>
    <property type="match status" value="3"/>
</dbReference>
<dbReference type="AlphaFoldDB" id="A0A0G4EH22"/>
<dbReference type="InParanoid" id="A0A0G4EH22"/>
<dbReference type="Pfam" id="PF00642">
    <property type="entry name" value="zf-CCCH"/>
    <property type="match status" value="1"/>
</dbReference>
<proteinExistence type="predicted"/>
<evidence type="ECO:0000313" key="7">
    <source>
        <dbReference type="EMBL" id="CEL94768.1"/>
    </source>
</evidence>
<feature type="domain" description="C3H1-type" evidence="6">
    <location>
        <begin position="93"/>
        <end position="119"/>
    </location>
</feature>
<name>A0A0G4EH22_VITBC</name>
<dbReference type="VEuPathDB" id="CryptoDB:Vbra_11702"/>
<evidence type="ECO:0000256" key="5">
    <source>
        <dbReference type="SAM" id="MobiDB-lite"/>
    </source>
</evidence>
<dbReference type="Gene3D" id="3.30.1370.210">
    <property type="match status" value="1"/>
</dbReference>
<feature type="compositionally biased region" description="Low complexity" evidence="5">
    <location>
        <begin position="380"/>
        <end position="391"/>
    </location>
</feature>
<accession>A0A0G4EH22</accession>
<sequence length="479" mass="50877">MAQHVQHAGGGGGGFRNLYHMQFYKTSLCRWYKLGKCTLGPNCRFAHGPEDRRGPPDLSATSLCPVLLKEGKCTNPKCTYAHSKEELRATSVFRKKAVCKDWLEGECINRDCRWAHGEAELNDALPTGFPFSGRIIKVNSDQSTSTSTLCSSSSSSCDGATTPPPPVTASAKVTCRHTPQPKHAPPLPPAPRNKPPVQLQLRICTPPPSPPMQPAKPKQPPSTEDVKYLSPHKSPFGHSASTPATMFGTASPASSVPNLVLTKQPLSSLGSGNSSPRDLLLPPLPRGKGRRWSMHGNGGPVRPAGRHRLLPSEPSTIQMSSSSEMYPSTSSDGRDFPSDGSPCAMQPYPYPPSTPSDPLPHPLQGPQPPLLPPPAPPPAYSHSLPTSPSPRLSLRAAASLDPAMLVPATDGGDTGWYCGTAWVPMPVAVAVPYPSTPPAALTRQFPLGVSAVASSMPQLSPYRATESELLSAAPKSYGE</sequence>
<feature type="compositionally biased region" description="Low complexity" evidence="5">
    <location>
        <begin position="267"/>
        <end position="281"/>
    </location>
</feature>
<feature type="domain" description="C3H1-type" evidence="6">
    <location>
        <begin position="23"/>
        <end position="50"/>
    </location>
</feature>
<feature type="compositionally biased region" description="Low complexity" evidence="5">
    <location>
        <begin position="320"/>
        <end position="331"/>
    </location>
</feature>
<feature type="compositionally biased region" description="Pro residues" evidence="5">
    <location>
        <begin position="205"/>
        <end position="220"/>
    </location>
</feature>
<reference evidence="7 8" key="1">
    <citation type="submission" date="2014-11" db="EMBL/GenBank/DDBJ databases">
        <authorList>
            <person name="Zhu J."/>
            <person name="Qi W."/>
            <person name="Song R."/>
        </authorList>
    </citation>
    <scope>NUCLEOTIDE SEQUENCE [LARGE SCALE GENOMIC DNA]</scope>
</reference>
<keyword evidence="2 4" id="KW-0863">Zinc-finger</keyword>
<keyword evidence="1 4" id="KW-0479">Metal-binding</keyword>
<dbReference type="SMART" id="SM00356">
    <property type="entry name" value="ZnF_C3H1"/>
    <property type="match status" value="3"/>
</dbReference>
<organism evidence="7 8">
    <name type="scientific">Vitrella brassicaformis (strain CCMP3155)</name>
    <dbReference type="NCBI Taxonomy" id="1169540"/>
    <lineage>
        <taxon>Eukaryota</taxon>
        <taxon>Sar</taxon>
        <taxon>Alveolata</taxon>
        <taxon>Colpodellida</taxon>
        <taxon>Vitrellaceae</taxon>
        <taxon>Vitrella</taxon>
    </lineage>
</organism>
<feature type="compositionally biased region" description="Pro residues" evidence="5">
    <location>
        <begin position="182"/>
        <end position="194"/>
    </location>
</feature>
<feature type="compositionally biased region" description="Pro residues" evidence="5">
    <location>
        <begin position="348"/>
        <end position="379"/>
    </location>
</feature>
<dbReference type="Proteomes" id="UP000041254">
    <property type="component" value="Unassembled WGS sequence"/>
</dbReference>
<evidence type="ECO:0000313" key="8">
    <source>
        <dbReference type="Proteomes" id="UP000041254"/>
    </source>
</evidence>
<dbReference type="OMA" id="CAFFERG"/>
<feature type="zinc finger region" description="C3H1-type" evidence="4">
    <location>
        <begin position="23"/>
        <end position="50"/>
    </location>
</feature>
<feature type="domain" description="C3H1-type" evidence="6">
    <location>
        <begin position="58"/>
        <end position="85"/>
    </location>
</feature>
<dbReference type="InterPro" id="IPR036855">
    <property type="entry name" value="Znf_CCCH_sf"/>
</dbReference>